<proteinExistence type="predicted"/>
<keyword evidence="2 4" id="KW-0472">Membrane</keyword>
<comment type="caution">
    <text evidence="8">The sequence shown here is derived from an EMBL/GenBank/DDBJ whole genome shotgun (WGS) entry which is preliminary data.</text>
</comment>
<evidence type="ECO:0000256" key="1">
    <source>
        <dbReference type="ARBA" id="ARBA00004442"/>
    </source>
</evidence>
<sequence length="662" mass="69040">MRLSNYVPAIAVFLGAALLCIAAAMLAVAQIERSSQAAVKRVLMLDGQDWVSVAVDGLQVKLRGTAEDEATRFRAERLASTVVDADRVIDAMDVKAVAAITPPRFAIEFLRNDAGVSLIGLIPGAMDRQATAAQISEIAQGAPVTDLLESADFPVPPGWASALGFALDTLGRLPRSKISVAADRVEITSVAESAAAKRQLENSLKSAVPDGVNLVLRISAPRPVISPFTLRFVIDEAGARFDACTAHTKAGSARILAAAAEAGLQGEAACVLGLGVPTPEWPDAVTTGIGALARIGGGALTFSDADVSLVALESTDSALFDRVVGELENALPDVFSLSATKPEPVVIVGTGEAPDSGPPEFVATLSPEGLLQLRGRISDERLRAAVTGFARARFSTAEVSGTMRLDDRLPDGWAARVFAGLEALAMLSNGSLVVQPDIVDIRGATGNIAARAEVSRILSSQLGEAENFSIDIAYVEALDPNAALPSPQECVDAINAILAAQKVTFEPGSADIDAEEAGTIDRIAEVMGDCADVPMEIAGHTDSQGRETMNQALSQQRAQAVLVALQSRRVSTRNLSPQGYGEANPIADNGTEEGREENRRIEFTLIILGDPEGLNDPDAEPETDGAQPGPEAETQTETGAETGTENGAETGTETPAAEETNE</sequence>
<keyword evidence="3" id="KW-0998">Cell outer membrane</keyword>
<dbReference type="InterPro" id="IPR006665">
    <property type="entry name" value="OmpA-like"/>
</dbReference>
<dbReference type="OrthoDB" id="5525824at2"/>
<dbReference type="GO" id="GO:0009279">
    <property type="term" value="C:cell outer membrane"/>
    <property type="evidence" value="ECO:0007669"/>
    <property type="project" value="UniProtKB-SubCell"/>
</dbReference>
<evidence type="ECO:0000256" key="4">
    <source>
        <dbReference type="PROSITE-ProRule" id="PRU00473"/>
    </source>
</evidence>
<dbReference type="STRING" id="1675527.AIOL_001214"/>
<evidence type="ECO:0000256" key="3">
    <source>
        <dbReference type="ARBA" id="ARBA00023237"/>
    </source>
</evidence>
<dbReference type="PATRIC" id="fig|1675527.3.peg.1296"/>
<dbReference type="PROSITE" id="PS50914">
    <property type="entry name" value="BON"/>
    <property type="match status" value="1"/>
</dbReference>
<feature type="domain" description="BON" evidence="6">
    <location>
        <begin position="27"/>
        <end position="96"/>
    </location>
</feature>
<dbReference type="PANTHER" id="PTHR30329:SF21">
    <property type="entry name" value="LIPOPROTEIN YIAD-RELATED"/>
    <property type="match status" value="1"/>
</dbReference>
<dbReference type="InterPro" id="IPR036737">
    <property type="entry name" value="OmpA-like_sf"/>
</dbReference>
<feature type="domain" description="OmpA-like" evidence="7">
    <location>
        <begin position="492"/>
        <end position="609"/>
    </location>
</feature>
<dbReference type="AlphaFoldDB" id="A0A0J9E0S3"/>
<protein>
    <submittedName>
        <fullName evidence="8">Outer membrane lipoprotein omp16</fullName>
    </submittedName>
</protein>
<keyword evidence="8" id="KW-0449">Lipoprotein</keyword>
<name>A0A0J9E0S3_9RHOB</name>
<feature type="region of interest" description="Disordered" evidence="5">
    <location>
        <begin position="608"/>
        <end position="662"/>
    </location>
</feature>
<feature type="compositionally biased region" description="Low complexity" evidence="5">
    <location>
        <begin position="627"/>
        <end position="662"/>
    </location>
</feature>
<dbReference type="InterPro" id="IPR006664">
    <property type="entry name" value="OMP_bac"/>
</dbReference>
<dbReference type="PRINTS" id="PR01021">
    <property type="entry name" value="OMPADOMAIN"/>
</dbReference>
<gene>
    <name evidence="8" type="ORF">AIOL_001214</name>
</gene>
<comment type="subcellular location">
    <subcellularLocation>
        <location evidence="1">Cell outer membrane</location>
    </subcellularLocation>
</comment>
<evidence type="ECO:0000256" key="2">
    <source>
        <dbReference type="ARBA" id="ARBA00023136"/>
    </source>
</evidence>
<evidence type="ECO:0000259" key="7">
    <source>
        <dbReference type="PROSITE" id="PS51123"/>
    </source>
</evidence>
<dbReference type="PANTHER" id="PTHR30329">
    <property type="entry name" value="STATOR ELEMENT OF FLAGELLAR MOTOR COMPLEX"/>
    <property type="match status" value="1"/>
</dbReference>
<dbReference type="Proteomes" id="UP000037178">
    <property type="component" value="Unassembled WGS sequence"/>
</dbReference>
<dbReference type="Gene3D" id="3.40.1520.20">
    <property type="match status" value="2"/>
</dbReference>
<dbReference type="EMBL" id="LFTY01000002">
    <property type="protein sequence ID" value="KMW56262.1"/>
    <property type="molecule type" value="Genomic_DNA"/>
</dbReference>
<accession>A0A0J9E0S3</accession>
<evidence type="ECO:0000256" key="5">
    <source>
        <dbReference type="SAM" id="MobiDB-lite"/>
    </source>
</evidence>
<dbReference type="PRINTS" id="PR01023">
    <property type="entry name" value="NAFLGMOTY"/>
</dbReference>
<dbReference type="InterPro" id="IPR007055">
    <property type="entry name" value="BON_dom"/>
</dbReference>
<dbReference type="Gene3D" id="3.30.1330.60">
    <property type="entry name" value="OmpA-like domain"/>
    <property type="match status" value="1"/>
</dbReference>
<evidence type="ECO:0000313" key="9">
    <source>
        <dbReference type="Proteomes" id="UP000037178"/>
    </source>
</evidence>
<dbReference type="Pfam" id="PF00691">
    <property type="entry name" value="OmpA"/>
    <property type="match status" value="1"/>
</dbReference>
<feature type="region of interest" description="Disordered" evidence="5">
    <location>
        <begin position="573"/>
        <end position="596"/>
    </location>
</feature>
<reference evidence="8 9" key="1">
    <citation type="submission" date="2015-06" db="EMBL/GenBank/DDBJ databases">
        <title>Draft genome sequence of an Alphaproteobacteria species associated to the Mediterranean sponge Oscarella lobularis.</title>
        <authorList>
            <person name="Jourda C."/>
            <person name="Santini S."/>
            <person name="Claverie J.-M."/>
        </authorList>
    </citation>
    <scope>NUCLEOTIDE SEQUENCE [LARGE SCALE GENOMIC DNA]</scope>
    <source>
        <strain evidence="8">IGS</strain>
    </source>
</reference>
<dbReference type="CDD" id="cd07185">
    <property type="entry name" value="OmpA_C-like"/>
    <property type="match status" value="1"/>
</dbReference>
<dbReference type="SUPFAM" id="SSF103088">
    <property type="entry name" value="OmpA-like"/>
    <property type="match status" value="1"/>
</dbReference>
<evidence type="ECO:0000259" key="6">
    <source>
        <dbReference type="PROSITE" id="PS50914"/>
    </source>
</evidence>
<dbReference type="RefSeq" id="WP_049642175.1">
    <property type="nucleotide sequence ID" value="NZ_LFTY01000002.1"/>
</dbReference>
<feature type="compositionally biased region" description="Acidic residues" evidence="5">
    <location>
        <begin position="613"/>
        <end position="623"/>
    </location>
</feature>
<organism evidence="8 9">
    <name type="scientific">Candidatus Rhodobacter oscarellae</name>
    <dbReference type="NCBI Taxonomy" id="1675527"/>
    <lineage>
        <taxon>Bacteria</taxon>
        <taxon>Pseudomonadati</taxon>
        <taxon>Pseudomonadota</taxon>
        <taxon>Alphaproteobacteria</taxon>
        <taxon>Rhodobacterales</taxon>
        <taxon>Rhodobacter group</taxon>
        <taxon>Rhodobacter</taxon>
    </lineage>
</organism>
<keyword evidence="9" id="KW-1185">Reference proteome</keyword>
<evidence type="ECO:0000313" key="8">
    <source>
        <dbReference type="EMBL" id="KMW56262.1"/>
    </source>
</evidence>
<dbReference type="PROSITE" id="PS51123">
    <property type="entry name" value="OMPA_2"/>
    <property type="match status" value="1"/>
</dbReference>
<dbReference type="InterPro" id="IPR050330">
    <property type="entry name" value="Bact_OuterMem_StrucFunc"/>
</dbReference>